<evidence type="ECO:0000256" key="1">
    <source>
        <dbReference type="SAM" id="MobiDB-lite"/>
    </source>
</evidence>
<accession>A0A8S9PS22</accession>
<reference evidence="2" key="1">
    <citation type="submission" date="2019-12" db="EMBL/GenBank/DDBJ databases">
        <title>Genome sequencing and annotation of Brassica cretica.</title>
        <authorList>
            <person name="Studholme D.J."/>
            <person name="Sarris P."/>
        </authorList>
    </citation>
    <scope>NUCLEOTIDE SEQUENCE</scope>
    <source>
        <strain evidence="2">PFS-109/04</strain>
        <tissue evidence="2">Leaf</tissue>
    </source>
</reference>
<feature type="region of interest" description="Disordered" evidence="1">
    <location>
        <begin position="57"/>
        <end position="104"/>
    </location>
</feature>
<comment type="caution">
    <text evidence="2">The sequence shown here is derived from an EMBL/GenBank/DDBJ whole genome shotgun (WGS) entry which is preliminary data.</text>
</comment>
<sequence length="134" mass="15263">MLRGLQSISPILMLHELLYMYMRLLDPENWLTTAVQISSTPTDHPFILRLFRGISSRAPASGSPLEGTPVPRMNPGSQNEPRFPATKYSGSGPQDRPFPPGKWKTSDRENLPYFRIWRSLTYSNRLRPALGDYS</sequence>
<evidence type="ECO:0000313" key="3">
    <source>
        <dbReference type="Proteomes" id="UP000712600"/>
    </source>
</evidence>
<organism evidence="2 3">
    <name type="scientific">Brassica cretica</name>
    <name type="common">Mustard</name>
    <dbReference type="NCBI Taxonomy" id="69181"/>
    <lineage>
        <taxon>Eukaryota</taxon>
        <taxon>Viridiplantae</taxon>
        <taxon>Streptophyta</taxon>
        <taxon>Embryophyta</taxon>
        <taxon>Tracheophyta</taxon>
        <taxon>Spermatophyta</taxon>
        <taxon>Magnoliopsida</taxon>
        <taxon>eudicotyledons</taxon>
        <taxon>Gunneridae</taxon>
        <taxon>Pentapetalae</taxon>
        <taxon>rosids</taxon>
        <taxon>malvids</taxon>
        <taxon>Brassicales</taxon>
        <taxon>Brassicaceae</taxon>
        <taxon>Brassiceae</taxon>
        <taxon>Brassica</taxon>
    </lineage>
</organism>
<evidence type="ECO:0000313" key="2">
    <source>
        <dbReference type="EMBL" id="KAF3521406.1"/>
    </source>
</evidence>
<dbReference type="Proteomes" id="UP000712600">
    <property type="component" value="Unassembled WGS sequence"/>
</dbReference>
<proteinExistence type="predicted"/>
<dbReference type="EMBL" id="QGKX02001347">
    <property type="protein sequence ID" value="KAF3521406.1"/>
    <property type="molecule type" value="Genomic_DNA"/>
</dbReference>
<dbReference type="AlphaFoldDB" id="A0A8S9PS22"/>
<name>A0A8S9PS22_BRACR</name>
<protein>
    <submittedName>
        <fullName evidence="2">Uncharacterized protein</fullName>
    </submittedName>
</protein>
<gene>
    <name evidence="2" type="ORF">F2Q69_00047181</name>
</gene>